<keyword evidence="2" id="KW-1185">Reference proteome</keyword>
<dbReference type="InterPro" id="IPR039674">
    <property type="entry name" value="FLASH"/>
</dbReference>
<dbReference type="GO" id="GO:0008625">
    <property type="term" value="P:extrinsic apoptotic signaling pathway via death domain receptors"/>
    <property type="evidence" value="ECO:0007669"/>
    <property type="project" value="TreeGrafter"/>
</dbReference>
<dbReference type="OrthoDB" id="1938039at2759"/>
<proteinExistence type="predicted"/>
<dbReference type="AlphaFoldDB" id="A0A6S7HR46"/>
<comment type="caution">
    <text evidence="1">The sequence shown here is derived from an EMBL/GenBank/DDBJ whole genome shotgun (WGS) entry which is preliminary data.</text>
</comment>
<protein>
    <submittedName>
        <fullName evidence="1">Uncharacterized protein</fullName>
    </submittedName>
</protein>
<name>A0A6S7HR46_PARCT</name>
<evidence type="ECO:0000313" key="1">
    <source>
        <dbReference type="EMBL" id="CAB4007994.1"/>
    </source>
</evidence>
<organism evidence="1 2">
    <name type="scientific">Paramuricea clavata</name>
    <name type="common">Red gorgonian</name>
    <name type="synonym">Violescent sea-whip</name>
    <dbReference type="NCBI Taxonomy" id="317549"/>
    <lineage>
        <taxon>Eukaryota</taxon>
        <taxon>Metazoa</taxon>
        <taxon>Cnidaria</taxon>
        <taxon>Anthozoa</taxon>
        <taxon>Octocorallia</taxon>
        <taxon>Malacalcyonacea</taxon>
        <taxon>Plexauridae</taxon>
        <taxon>Paramuricea</taxon>
    </lineage>
</organism>
<dbReference type="EMBL" id="CACRXK020005985">
    <property type="protein sequence ID" value="CAB4007994.1"/>
    <property type="molecule type" value="Genomic_DNA"/>
</dbReference>
<sequence length="110" mass="13045">MEEPTQQEDDITDIDLYGDLHLDIAQQISYDEMKAKCEEQELTINDLQKENSHLKEQNEILKKNISSLYLTARNEITRKDAEIKRLQDIEIRHRTRYGQKRQPTKDGQSK</sequence>
<gene>
    <name evidence="1" type="ORF">PACLA_8A086709</name>
</gene>
<dbReference type="GO" id="GO:0003714">
    <property type="term" value="F:transcription corepressor activity"/>
    <property type="evidence" value="ECO:0007669"/>
    <property type="project" value="TreeGrafter"/>
</dbReference>
<accession>A0A6S7HR46</accession>
<dbReference type="GO" id="GO:0016605">
    <property type="term" value="C:PML body"/>
    <property type="evidence" value="ECO:0007669"/>
    <property type="project" value="TreeGrafter"/>
</dbReference>
<evidence type="ECO:0000313" key="2">
    <source>
        <dbReference type="Proteomes" id="UP001152795"/>
    </source>
</evidence>
<dbReference type="PANTHER" id="PTHR15489">
    <property type="entry name" value="CASPASE 8 ASSOCIATED PROTEIN 2"/>
    <property type="match status" value="1"/>
</dbReference>
<dbReference type="Proteomes" id="UP001152795">
    <property type="component" value="Unassembled WGS sequence"/>
</dbReference>
<dbReference type="PANTHER" id="PTHR15489:SF2">
    <property type="entry name" value="CASP8-ASSOCIATED PROTEIN 2"/>
    <property type="match status" value="1"/>
</dbReference>
<dbReference type="GO" id="GO:0036337">
    <property type="term" value="P:Fas signaling pathway"/>
    <property type="evidence" value="ECO:0007669"/>
    <property type="project" value="TreeGrafter"/>
</dbReference>
<dbReference type="GO" id="GO:0005739">
    <property type="term" value="C:mitochondrion"/>
    <property type="evidence" value="ECO:0007669"/>
    <property type="project" value="TreeGrafter"/>
</dbReference>
<reference evidence="1" key="1">
    <citation type="submission" date="2020-04" db="EMBL/GenBank/DDBJ databases">
        <authorList>
            <person name="Alioto T."/>
            <person name="Alioto T."/>
            <person name="Gomez Garrido J."/>
        </authorList>
    </citation>
    <scope>NUCLEOTIDE SEQUENCE</scope>
    <source>
        <strain evidence="1">A484AB</strain>
    </source>
</reference>